<accession>A0A6J4H889</accession>
<evidence type="ECO:0000313" key="1">
    <source>
        <dbReference type="EMBL" id="CAA9215757.1"/>
    </source>
</evidence>
<proteinExistence type="predicted"/>
<dbReference type="Gene3D" id="1.50.10.20">
    <property type="match status" value="1"/>
</dbReference>
<dbReference type="SUPFAM" id="SSF48239">
    <property type="entry name" value="Terpenoid cyclases/Protein prenyltransferases"/>
    <property type="match status" value="1"/>
</dbReference>
<organism evidence="1">
    <name type="scientific">uncultured Chloroflexota bacterium</name>
    <dbReference type="NCBI Taxonomy" id="166587"/>
    <lineage>
        <taxon>Bacteria</taxon>
        <taxon>Bacillati</taxon>
        <taxon>Chloroflexota</taxon>
        <taxon>environmental samples</taxon>
    </lineage>
</organism>
<name>A0A6J4H889_9CHLR</name>
<sequence>MTVLDWLLDSDPAIRWQVLRDLVGAPAEEVATERARVASEGWGNRLLALQGEDGLWAGGACFPARSFNWRAENQGQPWTATLPTLQLLRDFGVDPCAGRVRRAVALVKNGCRWEHEGQPFFSGEVEPCINGRTVALGVYFEQDVDGLVARLLGEQLEDGGWNCDAERGSVRSSFATTINVLEGLLAHERATGGSAESVAARRRGEEYLLERKLMRRKSTGEVVNPAWLQCSFPIRWHYDVLRALDYFRSVGDVPDLRMDEAIDVLRSKRQPDGAWLLENTHPGAIHFALEHGDGRPSRWNTLRALRVLDWYEQPDYSTD</sequence>
<gene>
    <name evidence="1" type="ORF">AVDCRST_MAG77-190</name>
</gene>
<reference evidence="1" key="1">
    <citation type="submission" date="2020-02" db="EMBL/GenBank/DDBJ databases">
        <authorList>
            <person name="Meier V. D."/>
        </authorList>
    </citation>
    <scope>NUCLEOTIDE SEQUENCE</scope>
    <source>
        <strain evidence="1">AVDCRST_MAG77</strain>
    </source>
</reference>
<protein>
    <recommendedName>
        <fullName evidence="2">Squalene cyclase</fullName>
    </recommendedName>
</protein>
<dbReference type="AlphaFoldDB" id="A0A6J4H889"/>
<dbReference type="InterPro" id="IPR008930">
    <property type="entry name" value="Terpenoid_cyclase/PrenylTrfase"/>
</dbReference>
<dbReference type="EMBL" id="CADCTC010000014">
    <property type="protein sequence ID" value="CAA9215757.1"/>
    <property type="molecule type" value="Genomic_DNA"/>
</dbReference>
<evidence type="ECO:0008006" key="2">
    <source>
        <dbReference type="Google" id="ProtNLM"/>
    </source>
</evidence>